<dbReference type="InterPro" id="IPR031968">
    <property type="entry name" value="VASt"/>
</dbReference>
<comment type="caution">
    <text evidence="9">The sequence shown here is derived from an EMBL/GenBank/DDBJ whole genome shotgun (WGS) entry which is preliminary data.</text>
</comment>
<dbReference type="CDD" id="cd07609">
    <property type="entry name" value="BAR_SIP3_fungi"/>
    <property type="match status" value="1"/>
</dbReference>
<comment type="similarity">
    <text evidence="2">Belongs to the YSP2 family.</text>
</comment>
<dbReference type="Pfam" id="PF16746">
    <property type="entry name" value="BAR_3"/>
    <property type="match status" value="1"/>
</dbReference>
<reference evidence="9 10" key="1">
    <citation type="submission" date="2015-06" db="EMBL/GenBank/DDBJ databases">
        <title>Talaromyces atroroseus IBT 11181 draft genome.</title>
        <authorList>
            <person name="Rasmussen K.B."/>
            <person name="Rasmussen S."/>
            <person name="Petersen B."/>
            <person name="Sicheritz-Ponten T."/>
            <person name="Mortensen U.H."/>
            <person name="Thrane U."/>
        </authorList>
    </citation>
    <scope>NUCLEOTIDE SEQUENCE [LARGE SCALE GENOMIC DNA]</scope>
    <source>
        <strain evidence="9 10">IBT 11181</strain>
    </source>
</reference>
<dbReference type="PROSITE" id="PS50003">
    <property type="entry name" value="PH_DOMAIN"/>
    <property type="match status" value="1"/>
</dbReference>
<evidence type="ECO:0000313" key="10">
    <source>
        <dbReference type="Proteomes" id="UP000214365"/>
    </source>
</evidence>
<dbReference type="GeneID" id="31003957"/>
<dbReference type="PROSITE" id="PS51778">
    <property type="entry name" value="VAST"/>
    <property type="match status" value="1"/>
</dbReference>
<dbReference type="PANTHER" id="PTHR14248">
    <property type="entry name" value="CYCLIN Y, ISOFORM A"/>
    <property type="match status" value="1"/>
</dbReference>
<feature type="region of interest" description="Disordered" evidence="6">
    <location>
        <begin position="637"/>
        <end position="682"/>
    </location>
</feature>
<keyword evidence="5" id="KW-0472">Membrane</keyword>
<feature type="region of interest" description="Disordered" evidence="6">
    <location>
        <begin position="432"/>
        <end position="480"/>
    </location>
</feature>
<dbReference type="InterPro" id="IPR042067">
    <property type="entry name" value="Sip3_PH"/>
</dbReference>
<feature type="compositionally biased region" description="Low complexity" evidence="6">
    <location>
        <begin position="658"/>
        <end position="673"/>
    </location>
</feature>
<dbReference type="STRING" id="1441469.A0A1Q5Q8S2"/>
<sequence length="1388" mass="155955">MAASPQPTTVPQVGKLVSVVPVGLKEAALDSPTFRSTTIHFADQLEYVERWLDGYAKAAARLVSELAVFEQAIGSFISFVASPISISEAVIDHDYTVLAIKRHGDCLKDTWGSILGTMKKVDRLVVDPIKTFIQGDLRSFRETRRVLDQAQRNYDHLLARYSGQAKSKEPSSLREDAFQLHEARKAYLKASLDLAIQAPQVRNTLDKLLVMVSFDQWREAKLIHDQNSANFSKWGQDMDRIKGWVHEMENSERYSLKELLSARKQIEDAAELSTRPSRELDDYSVSTVPYLGQALSIKSNGDKPFKAEKQGWVYLRTTTGKPSRTVWVHRWAFLKSGIFGCLVQSSRTGGVEETERIGVLLCNIRPAFQEERRFCFEVKTKKTTIMLQAETQKDLMDWIGAFEAAKQKALENPASSVSGKLVVQDPAFSISQPPAPEFTSDSTEFLTPNVGDDPSNGERTPTLPVPEREGQSVRVSSDFASSARRIPGLDGEVGGRDHASRIIQKFDIHRKATAPGPLSPPPIGGGNGGIASLITASHSLLPYSPGIFLRQPGDADGNQATRDEATTLAPPTLANPPAPTSMSKIAVTVSNERGIGAGLADSTGSVPSGMMANLWGSANWGFVNTFQPEGIRLREPKALDDGSTAPKRPSTPVNDAKPTGSPTPGGTSPNPTSARHRQTVSLDGDASKLQRSLIFANEYPSFYPSRLRLQDAQFRLLFPNVKKEETLIMVFRATWNPNDNQEFPGRAFVTTRNLYFYSHHFGLVLTASQPLNNISEVTAATGRDCDFLFLHVLPMPGDESPRRVTIKTFLEPLRLLQRRLNYMIKVATSGEPTDLETIYKTLVKMETDPLTKSVSLDSWEEISLDVPTDGRSPRPGAGSRKKYKDLKAPVYIEKDLSADFDRAGNGRDIQKFKLPNQPVQYVPQGNLHVAAEKIFDISPKALFHVLFGDKSVLWQLLLHERMATGIKQGPWKTLDSGHMRRDFEYSIERTDLIGRATQVKVSDYQIIDVLNDHLCYVVTDKRTPWHLPFRRNFRLVSKIVITYVSKSKCKLAIYTKVEWLWSPYLLKRVIDRQAMNDLEQDALDLLDLISDQVRKLGPRSRTKRALAIFGLIGHETNVFSFTSADVPDVAQELKSRKQHSLSYLLFESTGSLLESAISSLMIWFFAFIRWIWKTCSAHSLILALLLSSVLLNGFYSTRDTYDWWQERNAARFLNQLGIHSENMMSKAIFVKDLEDAIHNPNSEWAPGNRTNSYCFSTFHEQILANDNDLLSLSADSMTDNSLEKGTNRRVQRTRQRLGMYRHDLVVALRVVNRVETEVLRSEWERWLDGETERCDKVSSILQSSGDIDINSNESFFGGREEDVKRWYNQYCSSCQEELQRLNLDSLRV</sequence>
<evidence type="ECO:0000256" key="3">
    <source>
        <dbReference type="ARBA" id="ARBA00022692"/>
    </source>
</evidence>
<keyword evidence="10" id="KW-1185">Reference proteome</keyword>
<evidence type="ECO:0000256" key="2">
    <source>
        <dbReference type="ARBA" id="ARBA00006582"/>
    </source>
</evidence>
<proteinExistence type="inferred from homology"/>
<dbReference type="GO" id="GO:0005737">
    <property type="term" value="C:cytoplasm"/>
    <property type="evidence" value="ECO:0007669"/>
    <property type="project" value="InterPro"/>
</dbReference>
<feature type="domain" description="VASt" evidence="8">
    <location>
        <begin position="926"/>
        <end position="1097"/>
    </location>
</feature>
<dbReference type="SUPFAM" id="SSF50729">
    <property type="entry name" value="PH domain-like"/>
    <property type="match status" value="1"/>
</dbReference>
<dbReference type="RefSeq" id="XP_020120648.1">
    <property type="nucleotide sequence ID" value="XM_020266499.1"/>
</dbReference>
<gene>
    <name evidence="9" type="ORF">UA08_04202</name>
</gene>
<dbReference type="InterPro" id="IPR004148">
    <property type="entry name" value="BAR_dom"/>
</dbReference>
<evidence type="ECO:0000256" key="6">
    <source>
        <dbReference type="SAM" id="MobiDB-lite"/>
    </source>
</evidence>
<dbReference type="InterPro" id="IPR027267">
    <property type="entry name" value="AH/BAR_dom_sf"/>
</dbReference>
<feature type="region of interest" description="Disordered" evidence="6">
    <location>
        <begin position="510"/>
        <end position="530"/>
    </location>
</feature>
<dbReference type="Pfam" id="PF16016">
    <property type="entry name" value="VASt"/>
    <property type="match status" value="1"/>
</dbReference>
<evidence type="ECO:0000256" key="1">
    <source>
        <dbReference type="ARBA" id="ARBA00004167"/>
    </source>
</evidence>
<name>A0A1Q5Q8S2_TALAT</name>
<dbReference type="FunFam" id="2.30.29.30:FF:000349">
    <property type="entry name" value="Transcription factor SipA3"/>
    <property type="match status" value="1"/>
</dbReference>
<accession>A0A1Q5Q8S2</accession>
<dbReference type="OrthoDB" id="10070851at2759"/>
<dbReference type="Pfam" id="PF00169">
    <property type="entry name" value="PH"/>
    <property type="match status" value="1"/>
</dbReference>
<dbReference type="FunFam" id="1.20.1270.60:FF:000079">
    <property type="entry name" value="Transcription factor SipA3"/>
    <property type="match status" value="1"/>
</dbReference>
<organism evidence="9 10">
    <name type="scientific">Talaromyces atroroseus</name>
    <dbReference type="NCBI Taxonomy" id="1441469"/>
    <lineage>
        <taxon>Eukaryota</taxon>
        <taxon>Fungi</taxon>
        <taxon>Dikarya</taxon>
        <taxon>Ascomycota</taxon>
        <taxon>Pezizomycotina</taxon>
        <taxon>Eurotiomycetes</taxon>
        <taxon>Eurotiomycetidae</taxon>
        <taxon>Eurotiales</taxon>
        <taxon>Trichocomaceae</taxon>
        <taxon>Talaromyces</taxon>
        <taxon>Talaromyces sect. Trachyspermi</taxon>
    </lineage>
</organism>
<evidence type="ECO:0000259" key="7">
    <source>
        <dbReference type="PROSITE" id="PS50003"/>
    </source>
</evidence>
<dbReference type="CDD" id="cd13280">
    <property type="entry name" value="PH_SIP3"/>
    <property type="match status" value="1"/>
</dbReference>
<dbReference type="Proteomes" id="UP000214365">
    <property type="component" value="Unassembled WGS sequence"/>
</dbReference>
<protein>
    <recommendedName>
        <fullName evidence="11">Transcription factor SipA3</fullName>
    </recommendedName>
</protein>
<dbReference type="InterPro" id="IPR039463">
    <property type="entry name" value="Sip3/Lam1_BAR"/>
</dbReference>
<evidence type="ECO:0008006" key="11">
    <source>
        <dbReference type="Google" id="ProtNLM"/>
    </source>
</evidence>
<dbReference type="Pfam" id="PF02893">
    <property type="entry name" value="GRAM"/>
    <property type="match status" value="1"/>
</dbReference>
<evidence type="ECO:0000256" key="4">
    <source>
        <dbReference type="ARBA" id="ARBA00022989"/>
    </source>
</evidence>
<keyword evidence="4" id="KW-1133">Transmembrane helix</keyword>
<dbReference type="GO" id="GO:0016020">
    <property type="term" value="C:membrane"/>
    <property type="evidence" value="ECO:0007669"/>
    <property type="project" value="UniProtKB-SubCell"/>
</dbReference>
<dbReference type="SUPFAM" id="SSF103657">
    <property type="entry name" value="BAR/IMD domain-like"/>
    <property type="match status" value="1"/>
</dbReference>
<dbReference type="EMBL" id="LFMY01000005">
    <property type="protein sequence ID" value="OKL60527.1"/>
    <property type="molecule type" value="Genomic_DNA"/>
</dbReference>
<evidence type="ECO:0000259" key="8">
    <source>
        <dbReference type="PROSITE" id="PS51778"/>
    </source>
</evidence>
<feature type="domain" description="PH" evidence="7">
    <location>
        <begin position="306"/>
        <end position="407"/>
    </location>
</feature>
<dbReference type="InterPro" id="IPR001849">
    <property type="entry name" value="PH_domain"/>
</dbReference>
<dbReference type="Gene3D" id="1.20.1270.60">
    <property type="entry name" value="Arfaptin homology (AH) domain/BAR domain"/>
    <property type="match status" value="1"/>
</dbReference>
<evidence type="ECO:0000313" key="9">
    <source>
        <dbReference type="EMBL" id="OKL60527.1"/>
    </source>
</evidence>
<dbReference type="SMART" id="SM00233">
    <property type="entry name" value="PH"/>
    <property type="match status" value="1"/>
</dbReference>
<comment type="subcellular location">
    <subcellularLocation>
        <location evidence="1">Membrane</location>
        <topology evidence="1">Single-pass membrane protein</topology>
    </subcellularLocation>
</comment>
<dbReference type="InterPro" id="IPR011993">
    <property type="entry name" value="PH-like_dom_sf"/>
</dbReference>
<keyword evidence="3" id="KW-0812">Transmembrane</keyword>
<dbReference type="InterPro" id="IPR004182">
    <property type="entry name" value="GRAM"/>
</dbReference>
<dbReference type="Gene3D" id="2.30.29.30">
    <property type="entry name" value="Pleckstrin-homology domain (PH domain)/Phosphotyrosine-binding domain (PTB)"/>
    <property type="match status" value="1"/>
</dbReference>
<evidence type="ECO:0000256" key="5">
    <source>
        <dbReference type="ARBA" id="ARBA00023136"/>
    </source>
</evidence>